<evidence type="ECO:0000259" key="9">
    <source>
        <dbReference type="Pfam" id="PF07715"/>
    </source>
</evidence>
<gene>
    <name evidence="10" type="ORF">IAD06_08655</name>
</gene>
<name>A0A9D1GGH1_9BACT</name>
<reference evidence="10" key="1">
    <citation type="submission" date="2020-10" db="EMBL/GenBank/DDBJ databases">
        <authorList>
            <person name="Gilroy R."/>
        </authorList>
    </citation>
    <scope>NUCLEOTIDE SEQUENCE</scope>
    <source>
        <strain evidence="10">21143</strain>
    </source>
</reference>
<sequence>MPAVAQRTYTITGQVVDPYNGSPIEGAVVSATNLKQSVTTDANGAFKAELSSLKGELNVWYPGFYTKVIPVNGRTNFKVILIPEDKYGYNDQILTPNAVTPGQDKNTNTYARQSKDFTSSTVDVEKTFTNIPGLYVAEKSGMPGEGAFFQIRGNRTANATGMPLIVVNGQPYFGDLNTSGVINGYSSSIFDALNAQDIASVSVLKGADAAMYGSLASNGVIAIETERAIDLDTRVEFIGQYGVDLNQSTLPVLNVKDYKKYVSALGLTDGTYEDMDDLITDFPYLSQDPSTYVNPYLYNNNTDWQDEIYSPGFVTDNTLKIKGGDAIAKYDLSIGYKRKEGQVDKTDYNRYYARLNSDIALSRNLTLTSALSLAYINSNLQEQGLSYETNPLLTALRKAPLFSPFEKDDKNQLLPEYAPIRDENGEIITNNAVSNPSAVVNTIQAKNNIYDVQALFGLNGKIKEHWTLGASAGLYYYKKQESIFIPGATNQTIMPLQNGLAENTSRVGETELLNFYFAARTGYNQTFAGMHNLKGSLGVQAVINSTEYDSGEGINAESDYYYLLGSTSSNIGRKVGGYIDKFNWVNINANLTYTYNHLVGVGVTLASDYASSFGNDAPSMAVFPSVNAAFYAKNAPGVRNVDFINQLTLRAEYVTTGNSRFSSGLSKYAYSQASFRALSGLVRAGVANTGLKWETDRTFDVGLDISLWNNRIDASVDYYNGKTNDVIMLRSIPSVFGTSTMYDNIGTLKNEGVEVGFQFAPVYTKNFKWYIGATLAHNKNRLSSLDGNASIISEMSDGAAIISEVGKPLYNFYGYETAGVFSTTEEAAAANLKTPGGVAFGAGDVHFVDQNNDGVIDEKDRVNLGSADPKIFGNIYTTLRYKNFELSVNFGYSQGNKSYNAVRRIGESMSDYGNQLVSTNRRWQSNGDITTMPKATYGDPMGNNRFSDRWIEDASYLKIKEIYVSYKFNFLRGTTLFASAENVFTFTKYLGLDPETTYSYDASLRGFDYAKVALPRSFKVGVKLEF</sequence>
<dbReference type="InterPro" id="IPR039426">
    <property type="entry name" value="TonB-dep_rcpt-like"/>
</dbReference>
<keyword evidence="7 8" id="KW-0998">Cell outer membrane</keyword>
<comment type="similarity">
    <text evidence="8">Belongs to the TonB-dependent receptor family.</text>
</comment>
<comment type="subcellular location">
    <subcellularLocation>
        <location evidence="1 8">Cell outer membrane</location>
        <topology evidence="1 8">Multi-pass membrane protein</topology>
    </subcellularLocation>
</comment>
<dbReference type="PANTHER" id="PTHR30069">
    <property type="entry name" value="TONB-DEPENDENT OUTER MEMBRANE RECEPTOR"/>
    <property type="match status" value="1"/>
</dbReference>
<evidence type="ECO:0000256" key="8">
    <source>
        <dbReference type="PROSITE-ProRule" id="PRU01360"/>
    </source>
</evidence>
<keyword evidence="5" id="KW-0732">Signal</keyword>
<keyword evidence="4 8" id="KW-0812">Transmembrane</keyword>
<dbReference type="GO" id="GO:0015344">
    <property type="term" value="F:siderophore uptake transmembrane transporter activity"/>
    <property type="evidence" value="ECO:0007669"/>
    <property type="project" value="TreeGrafter"/>
</dbReference>
<dbReference type="InterPro" id="IPR012910">
    <property type="entry name" value="Plug_dom"/>
</dbReference>
<evidence type="ECO:0000313" key="11">
    <source>
        <dbReference type="Proteomes" id="UP000886722"/>
    </source>
</evidence>
<keyword evidence="6 8" id="KW-0472">Membrane</keyword>
<evidence type="ECO:0000313" key="10">
    <source>
        <dbReference type="EMBL" id="HIT40087.1"/>
    </source>
</evidence>
<evidence type="ECO:0000256" key="2">
    <source>
        <dbReference type="ARBA" id="ARBA00022448"/>
    </source>
</evidence>
<accession>A0A9D1GGH1</accession>
<evidence type="ECO:0000256" key="1">
    <source>
        <dbReference type="ARBA" id="ARBA00004571"/>
    </source>
</evidence>
<evidence type="ECO:0000256" key="7">
    <source>
        <dbReference type="ARBA" id="ARBA00023237"/>
    </source>
</evidence>
<evidence type="ECO:0000256" key="4">
    <source>
        <dbReference type="ARBA" id="ARBA00022692"/>
    </source>
</evidence>
<keyword evidence="3 8" id="KW-1134">Transmembrane beta strand</keyword>
<comment type="caution">
    <text evidence="10">The sequence shown here is derived from an EMBL/GenBank/DDBJ whole genome shotgun (WGS) entry which is preliminary data.</text>
</comment>
<dbReference type="Gene3D" id="2.170.130.10">
    <property type="entry name" value="TonB-dependent receptor, plug domain"/>
    <property type="match status" value="1"/>
</dbReference>
<proteinExistence type="inferred from homology"/>
<protein>
    <submittedName>
        <fullName evidence="10">SusC/RagA family TonB-linked outer membrane protein</fullName>
    </submittedName>
</protein>
<feature type="domain" description="TonB-dependent receptor plug" evidence="9">
    <location>
        <begin position="121"/>
        <end position="220"/>
    </location>
</feature>
<evidence type="ECO:0000256" key="3">
    <source>
        <dbReference type="ARBA" id="ARBA00022452"/>
    </source>
</evidence>
<dbReference type="Pfam" id="PF13620">
    <property type="entry name" value="CarboxypepD_reg"/>
    <property type="match status" value="1"/>
</dbReference>
<dbReference type="GO" id="GO:0044718">
    <property type="term" value="P:siderophore transmembrane transport"/>
    <property type="evidence" value="ECO:0007669"/>
    <property type="project" value="TreeGrafter"/>
</dbReference>
<dbReference type="InterPro" id="IPR036942">
    <property type="entry name" value="Beta-barrel_TonB_sf"/>
</dbReference>
<dbReference type="InterPro" id="IPR023996">
    <property type="entry name" value="TonB-dep_OMP_SusC/RagA"/>
</dbReference>
<dbReference type="NCBIfam" id="TIGR04056">
    <property type="entry name" value="OMP_RagA_SusC"/>
    <property type="match status" value="1"/>
</dbReference>
<dbReference type="PROSITE" id="PS52016">
    <property type="entry name" value="TONB_DEPENDENT_REC_3"/>
    <property type="match status" value="1"/>
</dbReference>
<reference evidence="10" key="2">
    <citation type="journal article" date="2021" name="PeerJ">
        <title>Extensive microbial diversity within the chicken gut microbiome revealed by metagenomics and culture.</title>
        <authorList>
            <person name="Gilroy R."/>
            <person name="Ravi A."/>
            <person name="Getino M."/>
            <person name="Pursley I."/>
            <person name="Horton D.L."/>
            <person name="Alikhan N.F."/>
            <person name="Baker D."/>
            <person name="Gharbi K."/>
            <person name="Hall N."/>
            <person name="Watson M."/>
            <person name="Adriaenssens E.M."/>
            <person name="Foster-Nyarko E."/>
            <person name="Jarju S."/>
            <person name="Secka A."/>
            <person name="Antonio M."/>
            <person name="Oren A."/>
            <person name="Chaudhuri R.R."/>
            <person name="La Ragione R."/>
            <person name="Hildebrand F."/>
            <person name="Pallen M.J."/>
        </authorList>
    </citation>
    <scope>NUCLEOTIDE SEQUENCE</scope>
    <source>
        <strain evidence="10">21143</strain>
    </source>
</reference>
<dbReference type="SUPFAM" id="SSF49464">
    <property type="entry name" value="Carboxypeptidase regulatory domain-like"/>
    <property type="match status" value="1"/>
</dbReference>
<dbReference type="Proteomes" id="UP000886722">
    <property type="component" value="Unassembled WGS sequence"/>
</dbReference>
<evidence type="ECO:0000256" key="5">
    <source>
        <dbReference type="ARBA" id="ARBA00022729"/>
    </source>
</evidence>
<dbReference type="Gene3D" id="2.40.170.20">
    <property type="entry name" value="TonB-dependent receptor, beta-barrel domain"/>
    <property type="match status" value="1"/>
</dbReference>
<organism evidence="10 11">
    <name type="scientific">Candidatus Caccoplasma intestinavium</name>
    <dbReference type="NCBI Taxonomy" id="2840716"/>
    <lineage>
        <taxon>Bacteria</taxon>
        <taxon>Pseudomonadati</taxon>
        <taxon>Bacteroidota</taxon>
        <taxon>Bacteroidia</taxon>
        <taxon>Bacteroidales</taxon>
        <taxon>Bacteroidaceae</taxon>
        <taxon>Bacteroidaceae incertae sedis</taxon>
        <taxon>Candidatus Caccoplasma</taxon>
    </lineage>
</organism>
<dbReference type="GO" id="GO:0009279">
    <property type="term" value="C:cell outer membrane"/>
    <property type="evidence" value="ECO:0007669"/>
    <property type="project" value="UniProtKB-SubCell"/>
</dbReference>
<dbReference type="InterPro" id="IPR037066">
    <property type="entry name" value="Plug_dom_sf"/>
</dbReference>
<dbReference type="SUPFAM" id="SSF56935">
    <property type="entry name" value="Porins"/>
    <property type="match status" value="1"/>
</dbReference>
<keyword evidence="2 8" id="KW-0813">Transport</keyword>
<dbReference type="Gene3D" id="2.60.40.1120">
    <property type="entry name" value="Carboxypeptidase-like, regulatory domain"/>
    <property type="match status" value="1"/>
</dbReference>
<evidence type="ECO:0000256" key="6">
    <source>
        <dbReference type="ARBA" id="ARBA00023136"/>
    </source>
</evidence>
<dbReference type="PANTHER" id="PTHR30069:SF29">
    <property type="entry name" value="HEMOGLOBIN AND HEMOGLOBIN-HAPTOGLOBIN-BINDING PROTEIN 1-RELATED"/>
    <property type="match status" value="1"/>
</dbReference>
<dbReference type="AlphaFoldDB" id="A0A9D1GGH1"/>
<dbReference type="InterPro" id="IPR008969">
    <property type="entry name" value="CarboxyPept-like_regulatory"/>
</dbReference>
<dbReference type="Pfam" id="PF07715">
    <property type="entry name" value="Plug"/>
    <property type="match status" value="1"/>
</dbReference>
<dbReference type="EMBL" id="DVKT01000063">
    <property type="protein sequence ID" value="HIT40087.1"/>
    <property type="molecule type" value="Genomic_DNA"/>
</dbReference>